<feature type="non-terminal residue" evidence="2">
    <location>
        <position position="1"/>
    </location>
</feature>
<dbReference type="EMBL" id="UOGL01000567">
    <property type="protein sequence ID" value="VAX41597.1"/>
    <property type="molecule type" value="Genomic_DNA"/>
</dbReference>
<evidence type="ECO:0000256" key="1">
    <source>
        <dbReference type="SAM" id="MobiDB-lite"/>
    </source>
</evidence>
<feature type="non-terminal residue" evidence="2">
    <location>
        <position position="955"/>
    </location>
</feature>
<organism evidence="2">
    <name type="scientific">hydrothermal vent metagenome</name>
    <dbReference type="NCBI Taxonomy" id="652676"/>
    <lineage>
        <taxon>unclassified sequences</taxon>
        <taxon>metagenomes</taxon>
        <taxon>ecological metagenomes</taxon>
    </lineage>
</organism>
<reference evidence="2" key="1">
    <citation type="submission" date="2018-06" db="EMBL/GenBank/DDBJ databases">
        <authorList>
            <person name="Zhirakovskaya E."/>
        </authorList>
    </citation>
    <scope>NUCLEOTIDE SEQUENCE</scope>
</reference>
<feature type="region of interest" description="Disordered" evidence="1">
    <location>
        <begin position="892"/>
        <end position="912"/>
    </location>
</feature>
<accession>A0A3B1E8L0</accession>
<evidence type="ECO:0000313" key="2">
    <source>
        <dbReference type="EMBL" id="VAX41597.1"/>
    </source>
</evidence>
<gene>
    <name evidence="2" type="ORF">MNBD_PLANCTO02-1534</name>
</gene>
<name>A0A3B1E8L0_9ZZZZ</name>
<proteinExistence type="predicted"/>
<sequence length="955" mass="105195">DTNGIVWNPSVVHPAFGHPLDIIGRGHVVASGSFGRTLEFKQYDYLRFPSYHDYVGPFGTTGPRWATYRSGQLMETPTLAAFVDEPAEAIVDEDERDNDNDSLFPASENAGLHLSNGDIASTNNSGLLRSLLSYTFSPTNPEGQSIRQRFTTTSWGLMKFATPYWGPNGTPDKFRTWLFNADADGDSNFEFPPAFTSTGIDPFRSELRELLFIEQGERAIRRPQRKFSINGLLERYQKANGTTALRFRPLTPHPLDLAATAVVNPGQSQPSQISSGNDQEWWARRDRQLMARDIYVMLYTFCGENDTLDYTTTNATNQLYTNAQMKQMAQFAVNLVDSLDADDTITQFVYDKDLSDGWTANDDGYSSPPTATDIDRGMVRGVEEHQLSFSESMAVFTKKVTNAGGNPINHNATEYDDKEHRNFFVIEIENGSPHLVMFDKEAWQIVVIVTPTSATREERRLTLTAAAPDLLSDSSTRYAIATMGGLYKDAAGDDLVASQFRVDENYDTANPGTVNLTKIAPVGLPALDLIKGDINAYRINKKPTTVGNEDYQDGPLVTSSTAAPSGADLLVLGTSTELDAINLNSNITVTLKLRRRLNLHRLPPDYEGVGATSDVDSKDNPWITVDTMTVPLSKFILNENDDVNSTPTIAAKLQGDGNNEKGLFSREREEPLSASNTADFPTGNSIRNSLGNANNNNPAIYNGTTGGYTLWQPHFDRDFGSVVELFAIPLYGPDELLTKMGNPGAITNNLIKEEQTAGSLFLSPDVADTSGKLNRWHRILEFIEVPSRQHRHSHNGSPSFLVEAGQTEGQAGGYDLGVHRVPAKINLNTVRDPQVLSSVLGDNEVMNSYSGTAIPDRQDAARDWWIQFLASRDGADPYPGWSGAILPGGPNARPFRNINSSQRNLNPGDDPLQDTILRRLPLDNGQPVSDQRGLFEVGTQTDHTNKAVDITLKHK</sequence>
<dbReference type="AlphaFoldDB" id="A0A3B1E8L0"/>
<feature type="region of interest" description="Disordered" evidence="1">
    <location>
        <begin position="650"/>
        <end position="682"/>
    </location>
</feature>
<protein>
    <submittedName>
        <fullName evidence="2">Uncharacterized protein</fullName>
    </submittedName>
</protein>
<feature type="compositionally biased region" description="Polar residues" evidence="1">
    <location>
        <begin position="673"/>
        <end position="682"/>
    </location>
</feature>